<sequence>MMRTHFDPEETEEFESAKDLLVRRCLAWADEHGMRADEAMLMAALDARHRSRDGRLAHWDARQVRRFLLEWIPRHLAAERDVLATAPESLLTLLRYLAASGLRDPRGASPAELEAAVAEAAAEYPAALADPARQGIGKFWAQIALDNGILLDDERAVARFQRDIDTGRIGFDAGVLDKLLEAEFTGAGPNDERAFTQRPVALPPAAELAAEAARSEVVRQLAALTGWVGTNGQPLTKTGNLRLAGARELAALLGTGEQDLRVRSSAEMPQVNLLLAWAKKTGLVRVRTGRLVRVAKAAPVLRDPEALWQRAFEATFELGAAICTPTFGWTRSSMLATAFDVLLPDVLNTMYSMPIPIPVARLQETVWLACQEYFLLDSEEDGFRQDVWRRQVEKDLLAVFDALSGLGAIEPSHGVPDELYSSDLRPGVLGEFGEFGELTEDDLPLPPEARARLLPRLAEPGPLVRLTPLGTRAVRERMLADGRDAPLIGELVDATAGELLGVLAQHHTRETAAVELEGWLAAHGGDVEPLLDAIRACPFRTRASAMLSTLVETLPRGQAMQAGLRHDPVLGPIVLTALLEAGELRPEDLAADEHALLLAEGLVLLLELGGPEAVMEQLSESAGREAPEFVAEVLDSGHPARAALEELRALVYEPMLARSSRLRLVPHPAPGSRGRPSGRGRKRRH</sequence>
<accession>A0A7W7RZ81</accession>
<gene>
    <name evidence="2" type="ORF">FHR32_005337</name>
</gene>
<comment type="caution">
    <text evidence="2">The sequence shown here is derived from an EMBL/GenBank/DDBJ whole genome shotgun (WGS) entry which is preliminary data.</text>
</comment>
<feature type="compositionally biased region" description="Basic residues" evidence="1">
    <location>
        <begin position="676"/>
        <end position="685"/>
    </location>
</feature>
<protein>
    <submittedName>
        <fullName evidence="2">Uncharacterized protein</fullName>
    </submittedName>
</protein>
<evidence type="ECO:0000256" key="1">
    <source>
        <dbReference type="SAM" id="MobiDB-lite"/>
    </source>
</evidence>
<feature type="region of interest" description="Disordered" evidence="1">
    <location>
        <begin position="662"/>
        <end position="685"/>
    </location>
</feature>
<name>A0A7W7RZ81_9ACTN</name>
<reference evidence="2 3" key="1">
    <citation type="submission" date="2020-08" db="EMBL/GenBank/DDBJ databases">
        <title>Sequencing the genomes of 1000 actinobacteria strains.</title>
        <authorList>
            <person name="Klenk H.-P."/>
        </authorList>
    </citation>
    <scope>NUCLEOTIDE SEQUENCE [LARGE SCALE GENOMIC DNA]</scope>
    <source>
        <strain evidence="2 3">DSM 43023</strain>
    </source>
</reference>
<organism evidence="2 3">
    <name type="scientific">Streptosporangium album</name>
    <dbReference type="NCBI Taxonomy" id="47479"/>
    <lineage>
        <taxon>Bacteria</taxon>
        <taxon>Bacillati</taxon>
        <taxon>Actinomycetota</taxon>
        <taxon>Actinomycetes</taxon>
        <taxon>Streptosporangiales</taxon>
        <taxon>Streptosporangiaceae</taxon>
        <taxon>Streptosporangium</taxon>
    </lineage>
</organism>
<dbReference type="AlphaFoldDB" id="A0A7W7RZ81"/>
<evidence type="ECO:0000313" key="3">
    <source>
        <dbReference type="Proteomes" id="UP000534286"/>
    </source>
</evidence>
<evidence type="ECO:0000313" key="2">
    <source>
        <dbReference type="EMBL" id="MBB4940960.1"/>
    </source>
</evidence>
<keyword evidence="3" id="KW-1185">Reference proteome</keyword>
<dbReference type="EMBL" id="JACHJU010000002">
    <property type="protein sequence ID" value="MBB4940960.1"/>
    <property type="molecule type" value="Genomic_DNA"/>
</dbReference>
<dbReference type="Proteomes" id="UP000534286">
    <property type="component" value="Unassembled WGS sequence"/>
</dbReference>
<proteinExistence type="predicted"/>
<dbReference type="RefSeq" id="WP_184757089.1">
    <property type="nucleotide sequence ID" value="NZ_BAABEK010000004.1"/>
</dbReference>